<gene>
    <name evidence="1" type="ORF">MRATA1EN1_LOCUS27731</name>
</gene>
<protein>
    <submittedName>
        <fullName evidence="1">Uncharacterized protein</fullName>
    </submittedName>
</protein>
<evidence type="ECO:0000313" key="1">
    <source>
        <dbReference type="EMBL" id="CAI9178769.1"/>
    </source>
</evidence>
<organism evidence="1 2">
    <name type="scientific">Rangifer tarandus platyrhynchus</name>
    <name type="common">Svalbard reindeer</name>
    <dbReference type="NCBI Taxonomy" id="3082113"/>
    <lineage>
        <taxon>Eukaryota</taxon>
        <taxon>Metazoa</taxon>
        <taxon>Chordata</taxon>
        <taxon>Craniata</taxon>
        <taxon>Vertebrata</taxon>
        <taxon>Euteleostomi</taxon>
        <taxon>Mammalia</taxon>
        <taxon>Eutheria</taxon>
        <taxon>Laurasiatheria</taxon>
        <taxon>Artiodactyla</taxon>
        <taxon>Ruminantia</taxon>
        <taxon>Pecora</taxon>
        <taxon>Cervidae</taxon>
        <taxon>Odocoileinae</taxon>
        <taxon>Rangifer</taxon>
    </lineage>
</organism>
<name>A0ABN9A4E2_RANTA</name>
<evidence type="ECO:0000313" key="2">
    <source>
        <dbReference type="Proteomes" id="UP001176941"/>
    </source>
</evidence>
<dbReference type="Proteomes" id="UP001176941">
    <property type="component" value="Chromosome 8"/>
</dbReference>
<sequence length="102" mass="11303">MVHMGWSNHREEECDKSKCVAQCVTQIPKLHAAYANTREVIMELSHGSSKDLHFLNITTGIIISSYGYGGQSISKRPFKNGHKGSDSKMVEGKCLALILPKK</sequence>
<dbReference type="EMBL" id="OX459944">
    <property type="protein sequence ID" value="CAI9178769.1"/>
    <property type="molecule type" value="Genomic_DNA"/>
</dbReference>
<accession>A0ABN9A4E2</accession>
<reference evidence="1" key="1">
    <citation type="submission" date="2023-04" db="EMBL/GenBank/DDBJ databases">
        <authorList>
            <consortium name="ELIXIR-Norway"/>
        </authorList>
    </citation>
    <scope>NUCLEOTIDE SEQUENCE [LARGE SCALE GENOMIC DNA]</scope>
</reference>
<keyword evidence="2" id="KW-1185">Reference proteome</keyword>
<proteinExistence type="predicted"/>